<name>A0A6J1EB98_CUCMO</name>
<dbReference type="PANTHER" id="PTHR11586">
    <property type="entry name" value="TRNA-AMINOACYLATION COFACTOR ARC1 FAMILY MEMBER"/>
    <property type="match status" value="1"/>
</dbReference>
<dbReference type="SUPFAM" id="SSF50249">
    <property type="entry name" value="Nucleic acid-binding proteins"/>
    <property type="match status" value="1"/>
</dbReference>
<dbReference type="Gene3D" id="2.40.50.140">
    <property type="entry name" value="Nucleic acid-binding proteins"/>
    <property type="match status" value="1"/>
</dbReference>
<feature type="compositionally biased region" description="Basic and acidic residues" evidence="4">
    <location>
        <begin position="107"/>
        <end position="123"/>
    </location>
</feature>
<dbReference type="InterPro" id="IPR002547">
    <property type="entry name" value="tRNA-bd_dom"/>
</dbReference>
<keyword evidence="6" id="KW-1185">Reference proteome</keyword>
<keyword evidence="1 3" id="KW-0820">tRNA-binding</keyword>
<evidence type="ECO:0000256" key="4">
    <source>
        <dbReference type="SAM" id="MobiDB-lite"/>
    </source>
</evidence>
<dbReference type="Proteomes" id="UP000504609">
    <property type="component" value="Unplaced"/>
</dbReference>
<dbReference type="AlphaFoldDB" id="A0A6J1EB98"/>
<dbReference type="GeneID" id="111432547"/>
<feature type="region of interest" description="Disordered" evidence="4">
    <location>
        <begin position="90"/>
        <end position="123"/>
    </location>
</feature>
<feature type="compositionally biased region" description="Low complexity" evidence="4">
    <location>
        <begin position="96"/>
        <end position="106"/>
    </location>
</feature>
<feature type="domain" description="TRNA-binding" evidence="5">
    <location>
        <begin position="125"/>
        <end position="228"/>
    </location>
</feature>
<gene>
    <name evidence="7 8" type="primary">LOC111432547</name>
</gene>
<accession>A0A6J1EB98</accession>
<dbReference type="CDD" id="cd02799">
    <property type="entry name" value="tRNA_bind_EMAP-II_like"/>
    <property type="match status" value="1"/>
</dbReference>
<evidence type="ECO:0000256" key="2">
    <source>
        <dbReference type="ARBA" id="ARBA00022884"/>
    </source>
</evidence>
<dbReference type="Pfam" id="PF01588">
    <property type="entry name" value="tRNA_bind"/>
    <property type="match status" value="1"/>
</dbReference>
<evidence type="ECO:0000313" key="6">
    <source>
        <dbReference type="Proteomes" id="UP000504609"/>
    </source>
</evidence>
<evidence type="ECO:0000313" key="8">
    <source>
        <dbReference type="RefSeq" id="XP_022925252.1"/>
    </source>
</evidence>
<dbReference type="RefSeq" id="XP_022925251.1">
    <property type="nucleotide sequence ID" value="XM_023069483.1"/>
</dbReference>
<evidence type="ECO:0000256" key="1">
    <source>
        <dbReference type="ARBA" id="ARBA00022555"/>
    </source>
</evidence>
<dbReference type="FunFam" id="2.40.50.140:FF:000225">
    <property type="entry name" value="tyrosine--tRNA ligase, cytoplasmic"/>
    <property type="match status" value="1"/>
</dbReference>
<dbReference type="PROSITE" id="PS50886">
    <property type="entry name" value="TRBD"/>
    <property type="match status" value="1"/>
</dbReference>
<sequence length="293" mass="32296">MTMASLPTAAAIANVTKTATNRRLLFFSSSFSSSLSHKFGHSRPFFALRPTFPCFTPPLHKDKVASIQETRGRISRNGARFPFSFCTASSTEPATSDAPIASSSSSSDKDDGNDNDDPEKKIKDAADMLDIRVGRIIKAWRHHEADSLYVEEVDVGEPEPRLICSGLVKYIPLDQLLDRRVVVLANLKPRNMRGIKSFGMLMAASDSLHENVELLLPPEDSIPGERIWFGSQDDKEKQPDAATANQIQKKKIWEMVQPHLKTDASRTAVLGPHPMRTSAGLVTTTSLKHANIS</sequence>
<protein>
    <submittedName>
        <fullName evidence="7 8">Aminoacyl tRNA synthase complex-interacting multifunctional protein 1</fullName>
    </submittedName>
</protein>
<dbReference type="InterPro" id="IPR051270">
    <property type="entry name" value="Tyrosine-tRNA_ligase_regulator"/>
</dbReference>
<dbReference type="GO" id="GO:0000049">
    <property type="term" value="F:tRNA binding"/>
    <property type="evidence" value="ECO:0007669"/>
    <property type="project" value="UniProtKB-UniRule"/>
</dbReference>
<proteinExistence type="predicted"/>
<organism evidence="6 8">
    <name type="scientific">Cucurbita moschata</name>
    <name type="common">Winter crookneck squash</name>
    <name type="synonym">Cucurbita pepo var. moschata</name>
    <dbReference type="NCBI Taxonomy" id="3662"/>
    <lineage>
        <taxon>Eukaryota</taxon>
        <taxon>Viridiplantae</taxon>
        <taxon>Streptophyta</taxon>
        <taxon>Embryophyta</taxon>
        <taxon>Tracheophyta</taxon>
        <taxon>Spermatophyta</taxon>
        <taxon>Magnoliopsida</taxon>
        <taxon>eudicotyledons</taxon>
        <taxon>Gunneridae</taxon>
        <taxon>Pentapetalae</taxon>
        <taxon>rosids</taxon>
        <taxon>fabids</taxon>
        <taxon>Cucurbitales</taxon>
        <taxon>Cucurbitaceae</taxon>
        <taxon>Cucurbiteae</taxon>
        <taxon>Cucurbita</taxon>
    </lineage>
</organism>
<evidence type="ECO:0000256" key="3">
    <source>
        <dbReference type="PROSITE-ProRule" id="PRU00209"/>
    </source>
</evidence>
<dbReference type="InterPro" id="IPR012340">
    <property type="entry name" value="NA-bd_OB-fold"/>
</dbReference>
<dbReference type="RefSeq" id="XP_022925252.1">
    <property type="nucleotide sequence ID" value="XM_023069484.1"/>
</dbReference>
<dbReference type="KEGG" id="cmos:111432547"/>
<keyword evidence="2 3" id="KW-0694">RNA-binding</keyword>
<dbReference type="PANTHER" id="PTHR11586:SF47">
    <property type="entry name" value="NUCLEIC ACID-BINDING, OB-FOLD-LIKE PROTEIN"/>
    <property type="match status" value="1"/>
</dbReference>
<reference evidence="7 8" key="1">
    <citation type="submission" date="2025-04" db="UniProtKB">
        <authorList>
            <consortium name="RefSeq"/>
        </authorList>
    </citation>
    <scope>IDENTIFICATION</scope>
    <source>
        <tissue evidence="7 8">Young leaves</tissue>
    </source>
</reference>
<evidence type="ECO:0000313" key="7">
    <source>
        <dbReference type="RefSeq" id="XP_022925251.1"/>
    </source>
</evidence>
<evidence type="ECO:0000259" key="5">
    <source>
        <dbReference type="PROSITE" id="PS50886"/>
    </source>
</evidence>